<accession>A0AAC8Q0W3</accession>
<gene>
    <name evidence="4" type="ORF">AA314_00539</name>
</gene>
<dbReference type="Proteomes" id="UP000035579">
    <property type="component" value="Chromosome"/>
</dbReference>
<dbReference type="EMBL" id="CP011509">
    <property type="protein sequence ID" value="AKI98912.1"/>
    <property type="molecule type" value="Genomic_DNA"/>
</dbReference>
<feature type="compositionally biased region" description="Polar residues" evidence="1">
    <location>
        <begin position="198"/>
        <end position="208"/>
    </location>
</feature>
<keyword evidence="2" id="KW-0732">Signal</keyword>
<dbReference type="Gene3D" id="2.160.20.120">
    <property type="match status" value="1"/>
</dbReference>
<feature type="region of interest" description="Disordered" evidence="1">
    <location>
        <begin position="186"/>
        <end position="232"/>
    </location>
</feature>
<evidence type="ECO:0000313" key="5">
    <source>
        <dbReference type="Proteomes" id="UP000035579"/>
    </source>
</evidence>
<protein>
    <recommendedName>
        <fullName evidence="3">Putative auto-transporter adhesin head GIN domain-containing protein</fullName>
    </recommendedName>
</protein>
<dbReference type="RefSeq" id="WP_047854150.1">
    <property type="nucleotide sequence ID" value="NZ_CP011509.1"/>
</dbReference>
<evidence type="ECO:0000313" key="4">
    <source>
        <dbReference type="EMBL" id="AKI98912.1"/>
    </source>
</evidence>
<name>A0AAC8Q0W3_9BACT</name>
<organism evidence="4 5">
    <name type="scientific">Archangium gephyra</name>
    <dbReference type="NCBI Taxonomy" id="48"/>
    <lineage>
        <taxon>Bacteria</taxon>
        <taxon>Pseudomonadati</taxon>
        <taxon>Myxococcota</taxon>
        <taxon>Myxococcia</taxon>
        <taxon>Myxococcales</taxon>
        <taxon>Cystobacterineae</taxon>
        <taxon>Archangiaceae</taxon>
        <taxon>Archangium</taxon>
    </lineage>
</organism>
<dbReference type="KEGG" id="age:AA314_00539"/>
<dbReference type="Pfam" id="PF10988">
    <property type="entry name" value="DUF2807"/>
    <property type="match status" value="1"/>
</dbReference>
<proteinExistence type="predicted"/>
<feature type="signal peptide" evidence="2">
    <location>
        <begin position="1"/>
        <end position="20"/>
    </location>
</feature>
<evidence type="ECO:0000256" key="1">
    <source>
        <dbReference type="SAM" id="MobiDB-lite"/>
    </source>
</evidence>
<dbReference type="AlphaFoldDB" id="A0AAC8Q0W3"/>
<feature type="compositionally biased region" description="Low complexity" evidence="1">
    <location>
        <begin position="218"/>
        <end position="232"/>
    </location>
</feature>
<evidence type="ECO:0000256" key="2">
    <source>
        <dbReference type="SAM" id="SignalP"/>
    </source>
</evidence>
<evidence type="ECO:0000259" key="3">
    <source>
        <dbReference type="Pfam" id="PF10988"/>
    </source>
</evidence>
<sequence length="232" mass="23788">MQLRSLLLPVALLASTPVFAQDAAKAGQIEVPDFRGVAVGYGIRAEVKPGPKSVRLEGSKEDVARVKLEVKDGVLTTQVEKGSSYFGKGLKNVRLYVTSPRVESVAASGGADVDAEATRVDSFDVAASGGSEVDVIKVDAKNLQVAASGGSELRLEGSTGELTVIGSGGSVIEADKLRLESLQVTASGGTRVEASPERSIQGNLSGGSTVKAGKKPASVQVNSSGGSQVQYE</sequence>
<dbReference type="InterPro" id="IPR021255">
    <property type="entry name" value="DUF2807"/>
</dbReference>
<feature type="chain" id="PRO_5042025385" description="Putative auto-transporter adhesin head GIN domain-containing protein" evidence="2">
    <location>
        <begin position="21"/>
        <end position="232"/>
    </location>
</feature>
<reference evidence="4 5" key="1">
    <citation type="submission" date="2015-05" db="EMBL/GenBank/DDBJ databases">
        <title>Genome assembly of Archangium gephyra DSM 2261.</title>
        <authorList>
            <person name="Sharma G."/>
            <person name="Subramanian S."/>
        </authorList>
    </citation>
    <scope>NUCLEOTIDE SEQUENCE [LARGE SCALE GENOMIC DNA]</scope>
    <source>
        <strain evidence="4 5">DSM 2261</strain>
    </source>
</reference>
<feature type="domain" description="Putative auto-transporter adhesin head GIN" evidence="3">
    <location>
        <begin position="33"/>
        <end position="215"/>
    </location>
</feature>